<dbReference type="PANTHER" id="PTHR45661">
    <property type="entry name" value="SURFACE ANTIGEN"/>
    <property type="match status" value="1"/>
</dbReference>
<evidence type="ECO:0000313" key="2">
    <source>
        <dbReference type="Proteomes" id="UP001054902"/>
    </source>
</evidence>
<dbReference type="Gene3D" id="3.80.10.10">
    <property type="entry name" value="Ribonuclease Inhibitor"/>
    <property type="match status" value="1"/>
</dbReference>
<name>A0AAD3H1M9_9STRA</name>
<dbReference type="PANTHER" id="PTHR45661:SF3">
    <property type="entry name" value="IG-LIKE DOMAIN-CONTAINING PROTEIN"/>
    <property type="match status" value="1"/>
</dbReference>
<reference evidence="1 2" key="1">
    <citation type="journal article" date="2021" name="Sci. Rep.">
        <title>The genome of the diatom Chaetoceros tenuissimus carries an ancient integrated fragment of an extant virus.</title>
        <authorList>
            <person name="Hongo Y."/>
            <person name="Kimura K."/>
            <person name="Takaki Y."/>
            <person name="Yoshida Y."/>
            <person name="Baba S."/>
            <person name="Kobayashi G."/>
            <person name="Nagasaki K."/>
            <person name="Hano T."/>
            <person name="Tomaru Y."/>
        </authorList>
    </citation>
    <scope>NUCLEOTIDE SEQUENCE [LARGE SCALE GENOMIC DNA]</scope>
    <source>
        <strain evidence="1 2">NIES-3715</strain>
    </source>
</reference>
<evidence type="ECO:0008006" key="3">
    <source>
        <dbReference type="Google" id="ProtNLM"/>
    </source>
</evidence>
<dbReference type="Pfam" id="PF13306">
    <property type="entry name" value="LRR_5"/>
    <property type="match status" value="1"/>
</dbReference>
<accession>A0AAD3H1M9</accession>
<protein>
    <recommendedName>
        <fullName evidence="3">Leucine-rich repeat domain-containing protein</fullName>
    </recommendedName>
</protein>
<dbReference type="AlphaFoldDB" id="A0AAD3H1M9"/>
<dbReference type="InterPro" id="IPR053139">
    <property type="entry name" value="Surface_bspA-like"/>
</dbReference>
<dbReference type="Proteomes" id="UP001054902">
    <property type="component" value="Unassembled WGS sequence"/>
</dbReference>
<dbReference type="EMBL" id="BLLK01000022">
    <property type="protein sequence ID" value="GFH47060.1"/>
    <property type="molecule type" value="Genomic_DNA"/>
</dbReference>
<evidence type="ECO:0000313" key="1">
    <source>
        <dbReference type="EMBL" id="GFH47060.1"/>
    </source>
</evidence>
<dbReference type="SUPFAM" id="SSF52058">
    <property type="entry name" value="L domain-like"/>
    <property type="match status" value="1"/>
</dbReference>
<keyword evidence="2" id="KW-1185">Reference proteome</keyword>
<organism evidence="1 2">
    <name type="scientific">Chaetoceros tenuissimus</name>
    <dbReference type="NCBI Taxonomy" id="426638"/>
    <lineage>
        <taxon>Eukaryota</taxon>
        <taxon>Sar</taxon>
        <taxon>Stramenopiles</taxon>
        <taxon>Ochrophyta</taxon>
        <taxon>Bacillariophyta</taxon>
        <taxon>Coscinodiscophyceae</taxon>
        <taxon>Chaetocerotophycidae</taxon>
        <taxon>Chaetocerotales</taxon>
        <taxon>Chaetocerotaceae</taxon>
        <taxon>Chaetoceros</taxon>
    </lineage>
</organism>
<dbReference type="InterPro" id="IPR032675">
    <property type="entry name" value="LRR_dom_sf"/>
</dbReference>
<sequence length="277" mass="32378">MKLQRKLTNKEWEEIVKEGPGVRNYRGKKTLFYNGEELWDEDTYESLVHDREERLSWKVIIILPGVEVVPDHTFYYCENLETVIMADSVKIIEEKAFCCCDSLKFVKLSRNLEYIRYAAFSNCTCLTSMFIPPSCREIGDHAFDECHQLIIFHVPQATDLGENVIANTKLIEASHFEEDELQLDFFGEYQNNEEVNAWIKNMNGDDDEYALHRACSSFNPIIDIIYGIVKRQGLRSFKKENEIGITPLKYLEKNTFVDINEQKLVNRYILELMGETI</sequence>
<gene>
    <name evidence="1" type="ORF">CTEN210_03535</name>
</gene>
<proteinExistence type="predicted"/>
<dbReference type="InterPro" id="IPR026906">
    <property type="entry name" value="LRR_5"/>
</dbReference>
<comment type="caution">
    <text evidence="1">The sequence shown here is derived from an EMBL/GenBank/DDBJ whole genome shotgun (WGS) entry which is preliminary data.</text>
</comment>